<protein>
    <submittedName>
        <fullName evidence="4">TetR/AcrR family transcriptional regulator</fullName>
    </submittedName>
</protein>
<feature type="domain" description="HTH tetR-type" evidence="3">
    <location>
        <begin position="8"/>
        <end position="68"/>
    </location>
</feature>
<sequence length="205" mass="23772">MRQNQRVLQTKQKLKDAFITLCEQEGITNVTISNLVKEANLSRGTFYVNYKDINALLEELQAELFANILSEFQTKISDNSIYNEIFVQNSSNDNVYLSFSNVLNYIYNNIRMIRVLVLNAENHEILTKIKSLIEKYFIESVRNNNGHMTDELPEDYARQLLVDCLFSIVIHWIRKREPESPEEVARIIAASRRLAPQNLVVNTTA</sequence>
<evidence type="ECO:0000259" key="3">
    <source>
        <dbReference type="PROSITE" id="PS50977"/>
    </source>
</evidence>
<dbReference type="InterPro" id="IPR009057">
    <property type="entry name" value="Homeodomain-like_sf"/>
</dbReference>
<dbReference type="Gene3D" id="1.10.357.10">
    <property type="entry name" value="Tetracycline Repressor, domain 2"/>
    <property type="match status" value="1"/>
</dbReference>
<dbReference type="GO" id="GO:0003677">
    <property type="term" value="F:DNA binding"/>
    <property type="evidence" value="ECO:0007669"/>
    <property type="project" value="UniProtKB-UniRule"/>
</dbReference>
<gene>
    <name evidence="4" type="ORF">HF964_03630</name>
</gene>
<dbReference type="Pfam" id="PF14278">
    <property type="entry name" value="TetR_C_8"/>
    <property type="match status" value="1"/>
</dbReference>
<dbReference type="RefSeq" id="WP_168721700.1">
    <property type="nucleotide sequence ID" value="NZ_JAAXPN010000002.1"/>
</dbReference>
<dbReference type="InterPro" id="IPR039532">
    <property type="entry name" value="TetR_C_Firmicutes"/>
</dbReference>
<evidence type="ECO:0000313" key="4">
    <source>
        <dbReference type="EMBL" id="NKZ23901.1"/>
    </source>
</evidence>
<dbReference type="PANTHER" id="PTHR43479:SF7">
    <property type="entry name" value="TETR-FAMILY TRANSCRIPTIONAL REGULATOR"/>
    <property type="match status" value="1"/>
</dbReference>
<dbReference type="InterPro" id="IPR001647">
    <property type="entry name" value="HTH_TetR"/>
</dbReference>
<dbReference type="InterPro" id="IPR050624">
    <property type="entry name" value="HTH-type_Tx_Regulator"/>
</dbReference>
<dbReference type="Pfam" id="PF00440">
    <property type="entry name" value="TetR_N"/>
    <property type="match status" value="1"/>
</dbReference>
<accession>A0A7X6S380</accession>
<keyword evidence="1 2" id="KW-0238">DNA-binding</keyword>
<name>A0A7X6S380_9LACO</name>
<feature type="DNA-binding region" description="H-T-H motif" evidence="2">
    <location>
        <begin position="31"/>
        <end position="50"/>
    </location>
</feature>
<dbReference type="PROSITE" id="PS50977">
    <property type="entry name" value="HTH_TETR_2"/>
    <property type="match status" value="1"/>
</dbReference>
<dbReference type="SUPFAM" id="SSF46689">
    <property type="entry name" value="Homeodomain-like"/>
    <property type="match status" value="1"/>
</dbReference>
<proteinExistence type="predicted"/>
<dbReference type="AlphaFoldDB" id="A0A7X6S380"/>
<evidence type="ECO:0000256" key="2">
    <source>
        <dbReference type="PROSITE-ProRule" id="PRU00335"/>
    </source>
</evidence>
<dbReference type="EMBL" id="JAAXPN010000002">
    <property type="protein sequence ID" value="NKZ23901.1"/>
    <property type="molecule type" value="Genomic_DNA"/>
</dbReference>
<organism evidence="4 5">
    <name type="scientific">Periweissella fabalis</name>
    <dbReference type="NCBI Taxonomy" id="1070421"/>
    <lineage>
        <taxon>Bacteria</taxon>
        <taxon>Bacillati</taxon>
        <taxon>Bacillota</taxon>
        <taxon>Bacilli</taxon>
        <taxon>Lactobacillales</taxon>
        <taxon>Lactobacillaceae</taxon>
        <taxon>Periweissella</taxon>
    </lineage>
</organism>
<keyword evidence="5" id="KW-1185">Reference proteome</keyword>
<comment type="caution">
    <text evidence="4">The sequence shown here is derived from an EMBL/GenBank/DDBJ whole genome shotgun (WGS) entry which is preliminary data.</text>
</comment>
<evidence type="ECO:0000313" key="5">
    <source>
        <dbReference type="Proteomes" id="UP000549765"/>
    </source>
</evidence>
<dbReference type="PANTHER" id="PTHR43479">
    <property type="entry name" value="ACREF/ENVCD OPERON REPRESSOR-RELATED"/>
    <property type="match status" value="1"/>
</dbReference>
<dbReference type="Proteomes" id="UP000549765">
    <property type="component" value="Unassembled WGS sequence"/>
</dbReference>
<reference evidence="4 5" key="1">
    <citation type="submission" date="2020-04" db="EMBL/GenBank/DDBJ databases">
        <title>MicrobeNet Type strains.</title>
        <authorList>
            <person name="Nicholson A.C."/>
        </authorList>
    </citation>
    <scope>NUCLEOTIDE SEQUENCE [LARGE SCALE GENOMIC DNA]</scope>
    <source>
        <strain evidence="4 5">CCUG 61472</strain>
    </source>
</reference>
<evidence type="ECO:0000256" key="1">
    <source>
        <dbReference type="ARBA" id="ARBA00023125"/>
    </source>
</evidence>